<dbReference type="Proteomes" id="UP000887320">
    <property type="component" value="Unassembled WGS sequence"/>
</dbReference>
<dbReference type="InterPro" id="IPR004477">
    <property type="entry name" value="ComEC_N"/>
</dbReference>
<protein>
    <submittedName>
        <fullName evidence="8">DNA internalization-related competence protein ComEC/Rec2</fullName>
    </submittedName>
</protein>
<feature type="transmembrane region" description="Helical" evidence="6">
    <location>
        <begin position="415"/>
        <end position="439"/>
    </location>
</feature>
<feature type="transmembrane region" description="Helical" evidence="6">
    <location>
        <begin position="274"/>
        <end position="297"/>
    </location>
</feature>
<feature type="transmembrane region" description="Helical" evidence="6">
    <location>
        <begin position="480"/>
        <end position="497"/>
    </location>
</feature>
<evidence type="ECO:0000259" key="7">
    <source>
        <dbReference type="SMART" id="SM00849"/>
    </source>
</evidence>
<feature type="transmembrane region" description="Helical" evidence="6">
    <location>
        <begin position="27"/>
        <end position="46"/>
    </location>
</feature>
<accession>A0A8X8GBN7</accession>
<keyword evidence="3 6" id="KW-0812">Transmembrane</keyword>
<dbReference type="CDD" id="cd07731">
    <property type="entry name" value="ComA-like_MBL-fold"/>
    <property type="match status" value="1"/>
</dbReference>
<dbReference type="EMBL" id="JAHWXT010000001">
    <property type="protein sequence ID" value="MCF0263804.1"/>
    <property type="molecule type" value="Genomic_DNA"/>
</dbReference>
<dbReference type="InterPro" id="IPR004797">
    <property type="entry name" value="Competence_ComEC/Rec2"/>
</dbReference>
<evidence type="ECO:0000256" key="1">
    <source>
        <dbReference type="ARBA" id="ARBA00004651"/>
    </source>
</evidence>
<feature type="transmembrane region" description="Helical" evidence="6">
    <location>
        <begin position="509"/>
        <end position="530"/>
    </location>
</feature>
<name>A0A8X8GBN7_ACIGI</name>
<reference evidence="8" key="1">
    <citation type="submission" date="2021-07" db="EMBL/GenBank/DDBJ databases">
        <authorList>
            <person name="Fernandez M."/>
            <person name="Pereira P."/>
            <person name="Torres Tejerizo G.A."/>
            <person name="Gonzalez P."/>
            <person name="Agostini E."/>
        </authorList>
    </citation>
    <scope>NUCLEOTIDE SEQUENCE</scope>
    <source>
        <strain evidence="8">SFC 500-1A</strain>
    </source>
</reference>
<dbReference type="InterPro" id="IPR001279">
    <property type="entry name" value="Metallo-B-lactamas"/>
</dbReference>
<feature type="transmembrane region" description="Helical" evidence="6">
    <location>
        <begin position="5"/>
        <end position="21"/>
    </location>
</feature>
<dbReference type="GO" id="GO:0005886">
    <property type="term" value="C:plasma membrane"/>
    <property type="evidence" value="ECO:0007669"/>
    <property type="project" value="UniProtKB-SubCell"/>
</dbReference>
<evidence type="ECO:0000256" key="2">
    <source>
        <dbReference type="ARBA" id="ARBA00022475"/>
    </source>
</evidence>
<evidence type="ECO:0000313" key="8">
    <source>
        <dbReference type="EMBL" id="MCF0263804.1"/>
    </source>
</evidence>
<dbReference type="GO" id="GO:0030420">
    <property type="term" value="P:establishment of competence for transformation"/>
    <property type="evidence" value="ECO:0007669"/>
    <property type="project" value="InterPro"/>
</dbReference>
<dbReference type="SUPFAM" id="SSF56281">
    <property type="entry name" value="Metallo-hydrolase/oxidoreductase"/>
    <property type="match status" value="1"/>
</dbReference>
<dbReference type="Pfam" id="PF13567">
    <property type="entry name" value="DUF4131"/>
    <property type="match status" value="1"/>
</dbReference>
<dbReference type="AlphaFoldDB" id="A0A8X8GBN7"/>
<sequence>MYMYIALIGWILGISFMGYYSPAYLNLLIWISLALSLVLCVCRCLNYSLINSVVFKLVSLSVVGISSGLLGFYYADFALEKRLSLRDTPAHQIEKIIYISRINTIKQTDSSSNTQLPKAQQRIQQKALLLEPNKVRQILMYLDDSQSEMIQLGQYYRVTGQIKPIHGYAVAGVFDKEKWFLQENILAVFKLQSVEHIDENQVKQLGYSSFVEQQNSVRYRIQLSIENLRLKFRDLIADSSLKNKGLVLALLTGDESLLANETQDLFKTMGISHLLAISGPHVLIFAILFCFLFNSIIKKVYPQIFLNIPQPYLLVYPFLACVVFYSAFVGFEIPALRTMLTVSILSVIILFKQKIQPLKHLLLTASILLLLDPFSILSSAFWLSFGSCFILIRVYQTVQQHALPTVETWKTKTKLFIRVLIDSQWKIFIALLPMVLWIFQQFSWITPLSNFLAIPMIGALIVPIEVLAACISMLFKPLGLWLFTISDLLLSILLYLLERLDQLLNFKLNWWAFNSLEIVCIALAVFILFLPKGVLPKFWAILCLIPLVVSHKSSAIFQLDIIDVGQGQAIFLNLPQHKMLIDTGGSFDEARFSIGKNVIIPYLMRQGIAQLDQVLLTHLDQDHSGAFAEIEKVIKMNKVYSNETDARFNLHDFDYCHQGQYWQYEDVRISVLAPDKNSLSKAAYDRNELSCVIYIQVPQSKSYQNFLLMGDAGWETEFNLLRQYPNLKVDVLVLGHHGSKNSSSYAFLKQLQPKLAIVSAGYANRYGHPHPIVLRRLEVLNIPAKTTIEQGSIQFKLNPQGQMEVTGYRQTLKWLAFRDRIIAD</sequence>
<keyword evidence="5 6" id="KW-0472">Membrane</keyword>
<evidence type="ECO:0000256" key="4">
    <source>
        <dbReference type="ARBA" id="ARBA00022989"/>
    </source>
</evidence>
<dbReference type="InterPro" id="IPR025405">
    <property type="entry name" value="DUF4131"/>
</dbReference>
<gene>
    <name evidence="8" type="ORF">KW868_04890</name>
</gene>
<dbReference type="InterPro" id="IPR052159">
    <property type="entry name" value="Competence_DNA_uptake"/>
</dbReference>
<keyword evidence="2" id="KW-1003">Cell membrane</keyword>
<organism evidence="8 9">
    <name type="scientific">Acinetobacter guillouiae</name>
    <name type="common">Acinetobacter genomosp. 11</name>
    <dbReference type="NCBI Taxonomy" id="106649"/>
    <lineage>
        <taxon>Bacteria</taxon>
        <taxon>Pseudomonadati</taxon>
        <taxon>Pseudomonadota</taxon>
        <taxon>Gammaproteobacteria</taxon>
        <taxon>Moraxellales</taxon>
        <taxon>Moraxellaceae</taxon>
        <taxon>Acinetobacter</taxon>
    </lineage>
</organism>
<dbReference type="SMART" id="SM00849">
    <property type="entry name" value="Lactamase_B"/>
    <property type="match status" value="1"/>
</dbReference>
<evidence type="ECO:0000313" key="9">
    <source>
        <dbReference type="Proteomes" id="UP000887320"/>
    </source>
</evidence>
<evidence type="ECO:0000256" key="3">
    <source>
        <dbReference type="ARBA" id="ARBA00022692"/>
    </source>
</evidence>
<feature type="transmembrane region" description="Helical" evidence="6">
    <location>
        <begin position="309"/>
        <end position="328"/>
    </location>
</feature>
<dbReference type="RefSeq" id="WP_234622847.1">
    <property type="nucleotide sequence ID" value="NZ_JAHWXT010000001.1"/>
</dbReference>
<keyword evidence="4 6" id="KW-1133">Transmembrane helix</keyword>
<dbReference type="PANTHER" id="PTHR30619:SF7">
    <property type="entry name" value="BETA-LACTAMASE DOMAIN PROTEIN"/>
    <property type="match status" value="1"/>
</dbReference>
<evidence type="ECO:0000256" key="5">
    <source>
        <dbReference type="ARBA" id="ARBA00023136"/>
    </source>
</evidence>
<dbReference type="Pfam" id="PF03772">
    <property type="entry name" value="Competence"/>
    <property type="match status" value="1"/>
</dbReference>
<feature type="transmembrane region" description="Helical" evidence="6">
    <location>
        <begin position="53"/>
        <end position="75"/>
    </location>
</feature>
<dbReference type="NCBIfam" id="TIGR00361">
    <property type="entry name" value="ComEC_Rec2"/>
    <property type="match status" value="1"/>
</dbReference>
<comment type="caution">
    <text evidence="8">The sequence shown here is derived from an EMBL/GenBank/DDBJ whole genome shotgun (WGS) entry which is preliminary data.</text>
</comment>
<feature type="domain" description="Metallo-beta-lactamase" evidence="7">
    <location>
        <begin position="566"/>
        <end position="762"/>
    </location>
</feature>
<feature type="transmembrane region" description="Helical" evidence="6">
    <location>
        <begin position="451"/>
        <end position="474"/>
    </location>
</feature>
<evidence type="ECO:0000256" key="6">
    <source>
        <dbReference type="SAM" id="Phobius"/>
    </source>
</evidence>
<proteinExistence type="predicted"/>
<feature type="transmembrane region" description="Helical" evidence="6">
    <location>
        <begin position="363"/>
        <end position="395"/>
    </location>
</feature>
<dbReference type="Gene3D" id="3.60.15.10">
    <property type="entry name" value="Ribonuclease Z/Hydroxyacylglutathione hydrolase-like"/>
    <property type="match status" value="1"/>
</dbReference>
<dbReference type="InterPro" id="IPR035681">
    <property type="entry name" value="ComA-like_MBL"/>
</dbReference>
<dbReference type="InterPro" id="IPR036866">
    <property type="entry name" value="RibonucZ/Hydroxyglut_hydro"/>
</dbReference>
<comment type="subcellular location">
    <subcellularLocation>
        <location evidence="1">Cell membrane</location>
        <topology evidence="1">Multi-pass membrane protein</topology>
    </subcellularLocation>
</comment>
<dbReference type="Pfam" id="PF00753">
    <property type="entry name" value="Lactamase_B"/>
    <property type="match status" value="1"/>
</dbReference>
<dbReference type="NCBIfam" id="TIGR00360">
    <property type="entry name" value="ComEC_N-term"/>
    <property type="match status" value="1"/>
</dbReference>
<dbReference type="PANTHER" id="PTHR30619">
    <property type="entry name" value="DNA INTERNALIZATION/COMPETENCE PROTEIN COMEC/REC2"/>
    <property type="match status" value="1"/>
</dbReference>